<evidence type="ECO:0000259" key="2">
    <source>
        <dbReference type="PROSITE" id="PS50943"/>
    </source>
</evidence>
<proteinExistence type="predicted"/>
<accession>A0ABV5SE60</accession>
<dbReference type="InterPro" id="IPR010982">
    <property type="entry name" value="Lambda_DNA-bd_dom_sf"/>
</dbReference>
<dbReference type="RefSeq" id="WP_378521064.1">
    <property type="nucleotide sequence ID" value="NZ_BAAAXV010000001.1"/>
</dbReference>
<dbReference type="SMART" id="SM00530">
    <property type="entry name" value="HTH_XRE"/>
    <property type="match status" value="1"/>
</dbReference>
<name>A0ABV5SE60_9ACTN</name>
<gene>
    <name evidence="3" type="ORF">ACFFSA_43500</name>
</gene>
<feature type="domain" description="HTH cro/C1-type" evidence="2">
    <location>
        <begin position="13"/>
        <end position="68"/>
    </location>
</feature>
<dbReference type="Pfam" id="PF13560">
    <property type="entry name" value="HTH_31"/>
    <property type="match status" value="1"/>
</dbReference>
<dbReference type="InterPro" id="IPR001387">
    <property type="entry name" value="Cro/C1-type_HTH"/>
</dbReference>
<organism evidence="3 4">
    <name type="scientific">Nonomuraea helvata</name>
    <dbReference type="NCBI Taxonomy" id="37484"/>
    <lineage>
        <taxon>Bacteria</taxon>
        <taxon>Bacillati</taxon>
        <taxon>Actinomycetota</taxon>
        <taxon>Actinomycetes</taxon>
        <taxon>Streptosporangiales</taxon>
        <taxon>Streptosporangiaceae</taxon>
        <taxon>Nonomuraea</taxon>
    </lineage>
</organism>
<dbReference type="PANTHER" id="PTHR35010">
    <property type="entry name" value="BLL4672 PROTEIN-RELATED"/>
    <property type="match status" value="1"/>
</dbReference>
<dbReference type="PANTHER" id="PTHR35010:SF3">
    <property type="entry name" value="BLL4873 PROTEIN"/>
    <property type="match status" value="1"/>
</dbReference>
<evidence type="ECO:0000313" key="3">
    <source>
        <dbReference type="EMBL" id="MFB9629980.1"/>
    </source>
</evidence>
<feature type="region of interest" description="Disordered" evidence="1">
    <location>
        <begin position="145"/>
        <end position="178"/>
    </location>
</feature>
<dbReference type="Proteomes" id="UP001589532">
    <property type="component" value="Unassembled WGS sequence"/>
</dbReference>
<dbReference type="CDD" id="cd00093">
    <property type="entry name" value="HTH_XRE"/>
    <property type="match status" value="1"/>
</dbReference>
<dbReference type="PROSITE" id="PS50943">
    <property type="entry name" value="HTH_CROC1"/>
    <property type="match status" value="1"/>
</dbReference>
<keyword evidence="4" id="KW-1185">Reference proteome</keyword>
<dbReference type="Gene3D" id="1.10.260.40">
    <property type="entry name" value="lambda repressor-like DNA-binding domains"/>
    <property type="match status" value="1"/>
</dbReference>
<comment type="caution">
    <text evidence="3">The sequence shown here is derived from an EMBL/GenBank/DDBJ whole genome shotgun (WGS) entry which is preliminary data.</text>
</comment>
<reference evidence="3 4" key="1">
    <citation type="submission" date="2024-09" db="EMBL/GenBank/DDBJ databases">
        <authorList>
            <person name="Sun Q."/>
            <person name="Mori K."/>
        </authorList>
    </citation>
    <scope>NUCLEOTIDE SEQUENCE [LARGE SCALE GENOMIC DNA]</scope>
    <source>
        <strain evidence="3 4">JCM 3143</strain>
    </source>
</reference>
<protein>
    <submittedName>
        <fullName evidence="3">Helix-turn-helix domain-containing protein</fullName>
    </submittedName>
</protein>
<sequence length="178" mass="19285">MKADEEPLMGTLLRTWREQALLTQDELAQRAQLNVRTIRRLEHGASHRPRTNSLSALAKALNLDAAERTQLIAAASRIPTRPEPRGPVTAGDAPPRPTIVRRQHPSGSTRSAGRCMEFCPRARDGSTAGTRILVLAVLEVERVEAGTRQPVELPDLAPQVDDVSAGTARPVGASGRRP</sequence>
<dbReference type="SUPFAM" id="SSF47413">
    <property type="entry name" value="lambda repressor-like DNA-binding domains"/>
    <property type="match status" value="1"/>
</dbReference>
<evidence type="ECO:0000313" key="4">
    <source>
        <dbReference type="Proteomes" id="UP001589532"/>
    </source>
</evidence>
<evidence type="ECO:0000256" key="1">
    <source>
        <dbReference type="SAM" id="MobiDB-lite"/>
    </source>
</evidence>
<feature type="region of interest" description="Disordered" evidence="1">
    <location>
        <begin position="79"/>
        <end position="113"/>
    </location>
</feature>
<dbReference type="EMBL" id="JBHMBW010000076">
    <property type="protein sequence ID" value="MFB9629980.1"/>
    <property type="molecule type" value="Genomic_DNA"/>
</dbReference>